<evidence type="ECO:0000256" key="1">
    <source>
        <dbReference type="SAM" id="Phobius"/>
    </source>
</evidence>
<reference evidence="2 3" key="1">
    <citation type="journal article" date="2015" name="Genome Announc.">
        <title>Expanding the biotechnology potential of lactobacilli through comparative genomics of 213 strains and associated genera.</title>
        <authorList>
            <person name="Sun Z."/>
            <person name="Harris H.M."/>
            <person name="McCann A."/>
            <person name="Guo C."/>
            <person name="Argimon S."/>
            <person name="Zhang W."/>
            <person name="Yang X."/>
            <person name="Jeffery I.B."/>
            <person name="Cooney J.C."/>
            <person name="Kagawa T.F."/>
            <person name="Liu W."/>
            <person name="Song Y."/>
            <person name="Salvetti E."/>
            <person name="Wrobel A."/>
            <person name="Rasinkangas P."/>
            <person name="Parkhill J."/>
            <person name="Rea M.C."/>
            <person name="O'Sullivan O."/>
            <person name="Ritari J."/>
            <person name="Douillard F.P."/>
            <person name="Paul Ross R."/>
            <person name="Yang R."/>
            <person name="Briner A.E."/>
            <person name="Felis G.E."/>
            <person name="de Vos W.M."/>
            <person name="Barrangou R."/>
            <person name="Klaenhammer T.R."/>
            <person name="Caufield P.W."/>
            <person name="Cui Y."/>
            <person name="Zhang H."/>
            <person name="O'Toole P.W."/>
        </authorList>
    </citation>
    <scope>NUCLEOTIDE SEQUENCE [LARGE SCALE GENOMIC DNA]</scope>
    <source>
        <strain evidence="2 3">JCM 17158</strain>
    </source>
</reference>
<feature type="transmembrane region" description="Helical" evidence="1">
    <location>
        <begin position="135"/>
        <end position="161"/>
    </location>
</feature>
<dbReference type="OrthoDB" id="2659138at2"/>
<dbReference type="AlphaFoldDB" id="A0A0R1K3C5"/>
<proteinExistence type="predicted"/>
<feature type="transmembrane region" description="Helical" evidence="1">
    <location>
        <begin position="93"/>
        <end position="114"/>
    </location>
</feature>
<protein>
    <submittedName>
        <fullName evidence="2">Uncharacterized protein</fullName>
    </submittedName>
</protein>
<feature type="transmembrane region" description="Helical" evidence="1">
    <location>
        <begin position="348"/>
        <end position="367"/>
    </location>
</feature>
<dbReference type="Proteomes" id="UP000051804">
    <property type="component" value="Unassembled WGS sequence"/>
</dbReference>
<dbReference type="PATRIC" id="fig|1291734.4.peg.1693"/>
<feature type="transmembrane region" description="Helical" evidence="1">
    <location>
        <begin position="267"/>
        <end position="287"/>
    </location>
</feature>
<comment type="caution">
    <text evidence="2">The sequence shown here is derived from an EMBL/GenBank/DDBJ whole genome shotgun (WGS) entry which is preliminary data.</text>
</comment>
<evidence type="ECO:0000313" key="3">
    <source>
        <dbReference type="Proteomes" id="UP000051804"/>
    </source>
</evidence>
<feature type="transmembrane region" description="Helical" evidence="1">
    <location>
        <begin position="495"/>
        <end position="519"/>
    </location>
</feature>
<feature type="transmembrane region" description="Helical" evidence="1">
    <location>
        <begin position="456"/>
        <end position="474"/>
    </location>
</feature>
<keyword evidence="3" id="KW-1185">Reference proteome</keyword>
<dbReference type="EMBL" id="AZDJ01000003">
    <property type="protein sequence ID" value="KRK73815.1"/>
    <property type="molecule type" value="Genomic_DNA"/>
</dbReference>
<feature type="transmembrane region" description="Helical" evidence="1">
    <location>
        <begin position="66"/>
        <end position="87"/>
    </location>
</feature>
<dbReference type="RefSeq" id="WP_056949993.1">
    <property type="nucleotide sequence ID" value="NZ_AZDJ01000003.1"/>
</dbReference>
<sequence>MTDQLPKGLGWLTHWRGWLTRRGVNFDQFCLLLSTKLLLVTRSSGGLGLRLNQSAKPSAHPLRTSFLWNLLIGGALAIFLALPLPLMFGLSSFTSALFLMFFLTMLTSYATLLLDPKDRLIFGVRGVGDRTLNAVRVGLVTLFLGATMLAQGGPAIIVLVLRFGPLVGLAGLISVVLLGVFALMIALLFYLLVLRFFDGEKLKNILNIVQIALVAGIYLVSQLPNLLPNSVDFSGLLHTGFSWWYLIALPVWFAGLPLLAHGTFTALAFLLTGLSLIGTIALTWAYLHHAAAFEQYLEKLDQSGTTIRHNSRYFRLMRRLFAGHGDEAAYFTLGWRMLQSEREYKLRVYPQLVYGLILPMVLGANVLRNMSFSQASHYLVYLGVGVIFGLPTAIWFLAYSSQPEAMGVFRYVPLAHPGLLLRGIVKAVFARIFLPLLLVIAVVALAIGGVHAITPVALSIALTYMVALVYGRSMGPKQLPFSEEFGPQKGMQGGAIGFAMVFVSMIFLALIIFVGGLVFSPWLDLAAIALAALVAWLIGRGYKTMVI</sequence>
<keyword evidence="1" id="KW-0812">Transmembrane</keyword>
<feature type="transmembrane region" description="Helical" evidence="1">
    <location>
        <begin position="432"/>
        <end position="450"/>
    </location>
</feature>
<dbReference type="STRING" id="1291734.FD02_GL001645"/>
<keyword evidence="1" id="KW-0472">Membrane</keyword>
<feature type="transmembrane region" description="Helical" evidence="1">
    <location>
        <begin position="205"/>
        <end position="223"/>
    </location>
</feature>
<evidence type="ECO:0000313" key="2">
    <source>
        <dbReference type="EMBL" id="KRK73815.1"/>
    </source>
</evidence>
<gene>
    <name evidence="2" type="ORF">FD02_GL001645</name>
</gene>
<accession>A0A0R1K3C5</accession>
<feature type="transmembrane region" description="Helical" evidence="1">
    <location>
        <begin position="379"/>
        <end position="399"/>
    </location>
</feature>
<keyword evidence="1" id="KW-1133">Transmembrane helix</keyword>
<organism evidence="2 3">
    <name type="scientific">Lacticaseibacillus nasuensis JCM 17158</name>
    <dbReference type="NCBI Taxonomy" id="1291734"/>
    <lineage>
        <taxon>Bacteria</taxon>
        <taxon>Bacillati</taxon>
        <taxon>Bacillota</taxon>
        <taxon>Bacilli</taxon>
        <taxon>Lactobacillales</taxon>
        <taxon>Lactobacillaceae</taxon>
        <taxon>Lacticaseibacillus</taxon>
    </lineage>
</organism>
<feature type="transmembrane region" description="Helical" evidence="1">
    <location>
        <begin position="243"/>
        <end position="260"/>
    </location>
</feature>
<feature type="transmembrane region" description="Helical" evidence="1">
    <location>
        <begin position="167"/>
        <end position="193"/>
    </location>
</feature>
<name>A0A0R1K3C5_9LACO</name>
<feature type="transmembrane region" description="Helical" evidence="1">
    <location>
        <begin position="525"/>
        <end position="542"/>
    </location>
</feature>